<evidence type="ECO:0000313" key="10">
    <source>
        <dbReference type="Proteomes" id="UP000694864"/>
    </source>
</evidence>
<dbReference type="PANTHER" id="PTHR11017:SF574">
    <property type="entry name" value="ADP-RIBOSYL CYCLASE_CYCLIC ADP-RIBOSE HYDROLASE"/>
    <property type="match status" value="1"/>
</dbReference>
<reference evidence="10" key="1">
    <citation type="journal article" date="2014" name="Nat. Commun.">
        <title>The emerging biofuel crop Camelina sativa retains a highly undifferentiated hexaploid genome structure.</title>
        <authorList>
            <person name="Kagale S."/>
            <person name="Koh C."/>
            <person name="Nixon J."/>
            <person name="Bollina V."/>
            <person name="Clarke W.E."/>
            <person name="Tuteja R."/>
            <person name="Spillane C."/>
            <person name="Robinson S.J."/>
            <person name="Links M.G."/>
            <person name="Clarke C."/>
            <person name="Higgins E.E."/>
            <person name="Huebert T."/>
            <person name="Sharpe A.G."/>
            <person name="Parkin I.A."/>
        </authorList>
    </citation>
    <scope>NUCLEOTIDE SEQUENCE [LARGE SCALE GENOMIC DNA]</scope>
    <source>
        <strain evidence="10">cv. DH55</strain>
    </source>
</reference>
<dbReference type="SUPFAM" id="SSF46785">
    <property type="entry name" value="Winged helix' DNA-binding domain"/>
    <property type="match status" value="1"/>
</dbReference>
<dbReference type="Pfam" id="PF23282">
    <property type="entry name" value="WHD_ROQ1"/>
    <property type="match status" value="1"/>
</dbReference>
<dbReference type="InterPro" id="IPR001611">
    <property type="entry name" value="Leu-rich_rpt"/>
</dbReference>
<evidence type="ECO:0000256" key="6">
    <source>
        <dbReference type="ARBA" id="ARBA00023027"/>
    </source>
</evidence>
<dbReference type="SMART" id="SM00255">
    <property type="entry name" value="TIR"/>
    <property type="match status" value="1"/>
</dbReference>
<dbReference type="InterPro" id="IPR044974">
    <property type="entry name" value="Disease_R_plants"/>
</dbReference>
<dbReference type="InterPro" id="IPR032675">
    <property type="entry name" value="LRR_dom_sf"/>
</dbReference>
<organism evidence="10 11">
    <name type="scientific">Camelina sativa</name>
    <name type="common">False flax</name>
    <name type="synonym">Myagrum sativum</name>
    <dbReference type="NCBI Taxonomy" id="90675"/>
    <lineage>
        <taxon>Eukaryota</taxon>
        <taxon>Viridiplantae</taxon>
        <taxon>Streptophyta</taxon>
        <taxon>Embryophyta</taxon>
        <taxon>Tracheophyta</taxon>
        <taxon>Spermatophyta</taxon>
        <taxon>Magnoliopsida</taxon>
        <taxon>eudicotyledons</taxon>
        <taxon>Gunneridae</taxon>
        <taxon>Pentapetalae</taxon>
        <taxon>rosids</taxon>
        <taxon>malvids</taxon>
        <taxon>Brassicales</taxon>
        <taxon>Brassicaceae</taxon>
        <taxon>Camelineae</taxon>
        <taxon>Camelina</taxon>
    </lineage>
</organism>
<dbReference type="PRINTS" id="PR00364">
    <property type="entry name" value="DISEASERSIST"/>
</dbReference>
<dbReference type="RefSeq" id="XP_010419800.1">
    <property type="nucleotide sequence ID" value="XM_010421498.1"/>
</dbReference>
<dbReference type="InterPro" id="IPR002182">
    <property type="entry name" value="NB-ARC"/>
</dbReference>
<evidence type="ECO:0000256" key="1">
    <source>
        <dbReference type="ARBA" id="ARBA00011982"/>
    </source>
</evidence>
<dbReference type="InterPro" id="IPR058546">
    <property type="entry name" value="RPS4B/Roq1-like_LRR"/>
</dbReference>
<dbReference type="Pfam" id="PF00931">
    <property type="entry name" value="NB-ARC"/>
    <property type="match status" value="1"/>
</dbReference>
<evidence type="ECO:0000256" key="7">
    <source>
        <dbReference type="ARBA" id="ARBA00047304"/>
    </source>
</evidence>
<dbReference type="InterPro" id="IPR027417">
    <property type="entry name" value="P-loop_NTPase"/>
</dbReference>
<evidence type="ECO:0000256" key="8">
    <source>
        <dbReference type="SAM" id="MobiDB-lite"/>
    </source>
</evidence>
<reference evidence="11" key="2">
    <citation type="submission" date="2025-08" db="UniProtKB">
        <authorList>
            <consortium name="RefSeq"/>
        </authorList>
    </citation>
    <scope>IDENTIFICATION</scope>
    <source>
        <tissue evidence="11">Leaf</tissue>
    </source>
</reference>
<evidence type="ECO:0000259" key="9">
    <source>
        <dbReference type="PROSITE" id="PS50104"/>
    </source>
</evidence>
<dbReference type="PROSITE" id="PS50104">
    <property type="entry name" value="TIR"/>
    <property type="match status" value="1"/>
</dbReference>
<dbReference type="Pfam" id="PF01582">
    <property type="entry name" value="TIR"/>
    <property type="match status" value="1"/>
</dbReference>
<keyword evidence="3" id="KW-0677">Repeat</keyword>
<dbReference type="SUPFAM" id="SSF52058">
    <property type="entry name" value="L domain-like"/>
    <property type="match status" value="1"/>
</dbReference>
<dbReference type="InterPro" id="IPR045344">
    <property type="entry name" value="C-JID"/>
</dbReference>
<accession>A0ABM0T260</accession>
<evidence type="ECO:0000313" key="11">
    <source>
        <dbReference type="RefSeq" id="XP_010419800.1"/>
    </source>
</evidence>
<name>A0ABM0T260_CAMSA</name>
<evidence type="ECO:0000256" key="2">
    <source>
        <dbReference type="ARBA" id="ARBA00022614"/>
    </source>
</evidence>
<dbReference type="InterPro" id="IPR011713">
    <property type="entry name" value="Leu-rich_rpt_3"/>
</dbReference>
<keyword evidence="6" id="KW-0520">NAD</keyword>
<evidence type="ECO:0000256" key="5">
    <source>
        <dbReference type="ARBA" id="ARBA00022821"/>
    </source>
</evidence>
<gene>
    <name evidence="11" type="primary">LOC104705485</name>
</gene>
<dbReference type="InterPro" id="IPR000157">
    <property type="entry name" value="TIR_dom"/>
</dbReference>
<keyword evidence="2" id="KW-0433">Leucine-rich repeat</keyword>
<keyword evidence="5" id="KW-0611">Plant defense</keyword>
<feature type="region of interest" description="Disordered" evidence="8">
    <location>
        <begin position="1"/>
        <end position="32"/>
    </location>
</feature>
<keyword evidence="10" id="KW-1185">Reference proteome</keyword>
<dbReference type="PANTHER" id="PTHR11017">
    <property type="entry name" value="LEUCINE-RICH REPEAT-CONTAINING PROTEIN"/>
    <property type="match status" value="1"/>
</dbReference>
<feature type="domain" description="TIR" evidence="9">
    <location>
        <begin position="114"/>
        <end position="283"/>
    </location>
</feature>
<dbReference type="SUPFAM" id="SSF52047">
    <property type="entry name" value="RNI-like"/>
    <property type="match status" value="1"/>
</dbReference>
<dbReference type="Gene3D" id="1.10.8.430">
    <property type="entry name" value="Helical domain of apoptotic protease-activating factors"/>
    <property type="match status" value="1"/>
</dbReference>
<dbReference type="GeneID" id="104705485"/>
<proteinExistence type="predicted"/>
<keyword evidence="4" id="KW-0378">Hydrolase</keyword>
<dbReference type="SUPFAM" id="SSF52540">
    <property type="entry name" value="P-loop containing nucleoside triphosphate hydrolases"/>
    <property type="match status" value="1"/>
</dbReference>
<dbReference type="InterPro" id="IPR036390">
    <property type="entry name" value="WH_DNA-bd_sf"/>
</dbReference>
<dbReference type="EC" id="3.2.2.6" evidence="1"/>
<evidence type="ECO:0000256" key="4">
    <source>
        <dbReference type="ARBA" id="ARBA00022801"/>
    </source>
</evidence>
<dbReference type="Gene3D" id="3.80.10.10">
    <property type="entry name" value="Ribonuclease Inhibitor"/>
    <property type="match status" value="4"/>
</dbReference>
<dbReference type="Gene3D" id="3.40.50.300">
    <property type="entry name" value="P-loop containing nucleotide triphosphate hydrolases"/>
    <property type="match status" value="1"/>
</dbReference>
<evidence type="ECO:0000256" key="3">
    <source>
        <dbReference type="ARBA" id="ARBA00022737"/>
    </source>
</evidence>
<dbReference type="Pfam" id="PF23286">
    <property type="entry name" value="LRR_13"/>
    <property type="match status" value="1"/>
</dbReference>
<dbReference type="SUPFAM" id="SSF52200">
    <property type="entry name" value="Toll/Interleukin receptor TIR domain"/>
    <property type="match status" value="1"/>
</dbReference>
<dbReference type="InterPro" id="IPR035897">
    <property type="entry name" value="Toll_tir_struct_dom_sf"/>
</dbReference>
<dbReference type="InterPro" id="IPR042197">
    <property type="entry name" value="Apaf_helical"/>
</dbReference>
<dbReference type="Pfam" id="PF07725">
    <property type="entry name" value="LRR_3"/>
    <property type="match status" value="1"/>
</dbReference>
<dbReference type="Pfam" id="PF20160">
    <property type="entry name" value="C-JID"/>
    <property type="match status" value="1"/>
</dbReference>
<dbReference type="Proteomes" id="UP000694864">
    <property type="component" value="Chromosome 8"/>
</dbReference>
<comment type="catalytic activity">
    <reaction evidence="7">
        <text>NAD(+) + H2O = ADP-D-ribose + nicotinamide + H(+)</text>
        <dbReference type="Rhea" id="RHEA:16301"/>
        <dbReference type="ChEBI" id="CHEBI:15377"/>
        <dbReference type="ChEBI" id="CHEBI:15378"/>
        <dbReference type="ChEBI" id="CHEBI:17154"/>
        <dbReference type="ChEBI" id="CHEBI:57540"/>
        <dbReference type="ChEBI" id="CHEBI:57967"/>
        <dbReference type="EC" id="3.2.2.6"/>
    </reaction>
    <physiologicalReaction direction="left-to-right" evidence="7">
        <dbReference type="Rhea" id="RHEA:16302"/>
    </physiologicalReaction>
</comment>
<dbReference type="InterPro" id="IPR058192">
    <property type="entry name" value="WHD_ROQ1-like"/>
</dbReference>
<protein>
    <recommendedName>
        <fullName evidence="1">ADP-ribosyl cyclase/cyclic ADP-ribose hydrolase</fullName>
        <ecNumber evidence="1">3.2.2.6</ecNumber>
    </recommendedName>
</protein>
<dbReference type="PROSITE" id="PS51450">
    <property type="entry name" value="LRR"/>
    <property type="match status" value="1"/>
</dbReference>
<sequence>MRVDGISSRRNFSPKHHPCRPSCSVAKPPQRPSSMLLSQRYLKMSSNRGFPSFIRLPRPTPSHASSTAAAAYGFGASYPSSVSSGSCPIYADDPLGGDSRPPPLHFSLASDSQLKYDVFLSFRGPDSRENFVSHLYDDLCREGIETFVDSEKLDAGDEIEPALLDAIERSRISVVVFTKEYASSKWCLRELAKIMESRRTRGQIVLPVFLGVEPMEVRWQRGSYSVAFSRHDKAPEGSKLAEEVIEWRKAMSEAANISGFDSSTVRPASKLVDEIVANVLKNLENISLSEDEGLVGAYSQVKEVEAWLGHGLHEVRTIGICGIGGSGKTAIAGAVFNRQYQMFDSYCFLANVREQSKKHGLHALRNELLCQILGETDINIATPEIGSSSIKNRLRRKRVLIVLDDVSSITQLEFLISKTTYYSPGSRIIVTTRDMNVIKNADKIYSLKGLSKSDSLELFSQCAFKQSYPPEEYLELAMRASVYAKGIPLALKVLGSFLCKKSVVEWESALRRLNSSLDEEIFNVLRVSFDGLSDEEKTTFLHLLCFFNGHERRFITDLINGCGISADICIRGLVDKCMITFTNDRLQIHDLLKNMGRQMIKLESPQDPSRRSRLCSFDEVQEVLTENTGTIVTEGISLDISEKEELQLDCHAFEGMRNMKILKFSNEHCNEDSCKIHLPKGLHYLPTKLRLLHWECYPIASLPLSFIADNLVKIHMPTSRLERLWEGSKSLLNLKEIDLSNSQFLKELPDLSNAPKVERIEARGCAELVTIPSPRNKLESLEFLDLSGCSKLKDFPEISWNIRRLCLADTGILEVPPSIENFHQLSVLDMKRCKMLKKVALISKKLEKLECLDLSGCSSVTSFPEISYSVKELLLSETSIEEIPSAIKYFTKLQLLELKNCLRLTSLPSSICELQSIVELNLSGCSNLTSFPEITENMYNLKYLSLKGTTIRELPSSLENLTSLCSLDLENCNSLISLPDSLLKLKSLEELNISGCSNLVNFPGRIGNLGSLVTVRASRCRSEVVDFLEGGSSSLKILDLSDCGITEFPESLTLLSTVTELDLSQNCFSTVPPSIKDLQDLQSLDLSHCQELESLLGVPTGLTRLNVINSRLLETVALRNSSELQLYPLNNVEAFVFAACPSLSQYATDNIKAYAKRRIHVMASHLGLTLNFKGDDLSLNRWMKPQQVQYLLSTMYGYGNLHEALIGIHTTFFNDELILEEPPPRLIGRILHDFHERYRLDVQGLLHFFSLIAHLYLYYQGKPSTNFCLPGDNIPEWFCHQSNGSCVEVMLEHLKHSNESVTLAGFAISVLVAFQDYNDDKGISIKYECQFHFNYIRTYEGSGYLRGWDGKKGKPLCIEGDHLFLGFDSSILFDAANGIEQFVKYSEDLVKASFQCYVIDEDGNPINSCTVKKCAIQPLYTCDLFWICPFLNWQTKSLKANLSTHDITKGLTTSFTGFLEKVLRDLDLYGAISLGIMNVLGNLSVDVFHQGGYVYIIIKCENGGLPLGLQVLNLHLGTAPLAVKLIQMAKQSQDSRAFSIEFSNVDGGDFGCRIKVKKCEFRPLQSHVMICNYLSLKGTKLLDGDVTCL</sequence>
<dbReference type="Gene3D" id="3.40.50.10140">
    <property type="entry name" value="Toll/interleukin-1 receptor homology (TIR) domain"/>
    <property type="match status" value="1"/>
</dbReference>